<evidence type="ECO:0000256" key="5">
    <source>
        <dbReference type="PROSITE-ProRule" id="PRU00267"/>
    </source>
</evidence>
<dbReference type="GO" id="GO:0000981">
    <property type="term" value="F:DNA-binding transcription factor activity, RNA polymerase II-specific"/>
    <property type="evidence" value="ECO:0007669"/>
    <property type="project" value="TreeGrafter"/>
</dbReference>
<dbReference type="Proteomes" id="UP000748531">
    <property type="component" value="Unassembled WGS sequence"/>
</dbReference>
<evidence type="ECO:0000256" key="2">
    <source>
        <dbReference type="ARBA" id="ARBA00023125"/>
    </source>
</evidence>
<feature type="compositionally biased region" description="Polar residues" evidence="6">
    <location>
        <begin position="796"/>
        <end position="828"/>
    </location>
</feature>
<accession>A0A8J4TIY1</accession>
<evidence type="ECO:0000256" key="4">
    <source>
        <dbReference type="ARBA" id="ARBA00023242"/>
    </source>
</evidence>
<evidence type="ECO:0000313" key="9">
    <source>
        <dbReference type="Proteomes" id="UP000748531"/>
    </source>
</evidence>
<dbReference type="PROSITE" id="PS50118">
    <property type="entry name" value="HMG_BOX_2"/>
    <property type="match status" value="1"/>
</dbReference>
<keyword evidence="3" id="KW-0804">Transcription</keyword>
<dbReference type="SMART" id="SM00398">
    <property type="entry name" value="HMG"/>
    <property type="match status" value="1"/>
</dbReference>
<protein>
    <recommendedName>
        <fullName evidence="7">HMG box domain-containing protein</fullName>
    </recommendedName>
</protein>
<feature type="compositionally biased region" description="Low complexity" evidence="6">
    <location>
        <begin position="296"/>
        <end position="314"/>
    </location>
</feature>
<dbReference type="PANTHER" id="PTHR45789">
    <property type="entry name" value="FI18025P1"/>
    <property type="match status" value="1"/>
</dbReference>
<feature type="region of interest" description="Disordered" evidence="6">
    <location>
        <begin position="523"/>
        <end position="547"/>
    </location>
</feature>
<proteinExistence type="predicted"/>
<keyword evidence="2 5" id="KW-0238">DNA-binding</keyword>
<evidence type="ECO:0000256" key="1">
    <source>
        <dbReference type="ARBA" id="ARBA00023015"/>
    </source>
</evidence>
<name>A0A8J4TIY1_9TREM</name>
<dbReference type="PANTHER" id="PTHR45789:SF2">
    <property type="entry name" value="FI18025P1"/>
    <property type="match status" value="1"/>
</dbReference>
<feature type="domain" description="HMG box" evidence="7">
    <location>
        <begin position="657"/>
        <end position="725"/>
    </location>
</feature>
<feature type="compositionally biased region" description="Polar residues" evidence="6">
    <location>
        <begin position="278"/>
        <end position="289"/>
    </location>
</feature>
<dbReference type="FunFam" id="1.10.30.10:FF:000003">
    <property type="entry name" value="Putative transcription factor SOX-6"/>
    <property type="match status" value="1"/>
</dbReference>
<feature type="region of interest" description="Disordered" evidence="6">
    <location>
        <begin position="796"/>
        <end position="869"/>
    </location>
</feature>
<evidence type="ECO:0000256" key="3">
    <source>
        <dbReference type="ARBA" id="ARBA00023163"/>
    </source>
</evidence>
<gene>
    <name evidence="8" type="ORF">PHET_03263</name>
</gene>
<dbReference type="GO" id="GO:0045165">
    <property type="term" value="P:cell fate commitment"/>
    <property type="evidence" value="ECO:0007669"/>
    <property type="project" value="TreeGrafter"/>
</dbReference>
<feature type="compositionally biased region" description="Polar residues" evidence="6">
    <location>
        <begin position="856"/>
        <end position="869"/>
    </location>
</feature>
<keyword evidence="9" id="KW-1185">Reference proteome</keyword>
<dbReference type="GO" id="GO:0000978">
    <property type="term" value="F:RNA polymerase II cis-regulatory region sequence-specific DNA binding"/>
    <property type="evidence" value="ECO:0007669"/>
    <property type="project" value="TreeGrafter"/>
</dbReference>
<reference evidence="8" key="1">
    <citation type="submission" date="2019-05" db="EMBL/GenBank/DDBJ databases">
        <title>Annotation for the trematode Paragonimus heterotremus.</title>
        <authorList>
            <person name="Choi Y.-J."/>
        </authorList>
    </citation>
    <scope>NUCLEOTIDE SEQUENCE</scope>
    <source>
        <strain evidence="8">LC</strain>
    </source>
</reference>
<feature type="DNA-binding region" description="HMG box" evidence="5">
    <location>
        <begin position="657"/>
        <end position="725"/>
    </location>
</feature>
<keyword evidence="1" id="KW-0805">Transcription regulation</keyword>
<dbReference type="EMBL" id="LUCH01001234">
    <property type="protein sequence ID" value="KAF5403422.1"/>
    <property type="molecule type" value="Genomic_DNA"/>
</dbReference>
<dbReference type="InterPro" id="IPR009071">
    <property type="entry name" value="HMG_box_dom"/>
</dbReference>
<dbReference type="Gene3D" id="1.10.30.10">
    <property type="entry name" value="High mobility group box domain"/>
    <property type="match status" value="1"/>
</dbReference>
<dbReference type="SUPFAM" id="SSF47095">
    <property type="entry name" value="HMG-box"/>
    <property type="match status" value="1"/>
</dbReference>
<comment type="caution">
    <text evidence="8">The sequence shown here is derived from an EMBL/GenBank/DDBJ whole genome shotgun (WGS) entry which is preliminary data.</text>
</comment>
<organism evidence="8 9">
    <name type="scientific">Paragonimus heterotremus</name>
    <dbReference type="NCBI Taxonomy" id="100268"/>
    <lineage>
        <taxon>Eukaryota</taxon>
        <taxon>Metazoa</taxon>
        <taxon>Spiralia</taxon>
        <taxon>Lophotrochozoa</taxon>
        <taxon>Platyhelminthes</taxon>
        <taxon>Trematoda</taxon>
        <taxon>Digenea</taxon>
        <taxon>Plagiorchiida</taxon>
        <taxon>Troglotremata</taxon>
        <taxon>Troglotrematidae</taxon>
        <taxon>Paragonimus</taxon>
    </lineage>
</organism>
<dbReference type="Pfam" id="PF00505">
    <property type="entry name" value="HMG_box"/>
    <property type="match status" value="1"/>
</dbReference>
<dbReference type="GO" id="GO:0005634">
    <property type="term" value="C:nucleus"/>
    <property type="evidence" value="ECO:0007669"/>
    <property type="project" value="UniProtKB-UniRule"/>
</dbReference>
<evidence type="ECO:0000256" key="6">
    <source>
        <dbReference type="SAM" id="MobiDB-lite"/>
    </source>
</evidence>
<feature type="region of interest" description="Disordered" evidence="6">
    <location>
        <begin position="278"/>
        <end position="314"/>
    </location>
</feature>
<dbReference type="CDD" id="cd22042">
    <property type="entry name" value="HMG-box_EGL13-like"/>
    <property type="match status" value="1"/>
</dbReference>
<dbReference type="InterPro" id="IPR036910">
    <property type="entry name" value="HMG_box_dom_sf"/>
</dbReference>
<feature type="compositionally biased region" description="Polar residues" evidence="6">
    <location>
        <begin position="839"/>
        <end position="848"/>
    </location>
</feature>
<sequence length="869" mass="95692">MNGTQIDFSQIATNPGNPFISTEKELNNPLNLRLSNHCSPRQTLTPTPTSSMASAIMELLTNACNSIDFSITDKLALLSDVAARIVQLTEHIERDVPLNLTQPNTDSWHPFMYPKEITTKNHCDIPDARPSVAFTRDSSVQPNQTSPARVDFSCPLEHHFNAIPTASPPMTSSLNVYCMDWKMPSAFSGLNNLIPKSDPSKPVSLLNASTDGQTTEYSTVSSTVTTQHPNSTILTKKACQLPLTECANSQIQWTMHNLHCMRKKLDELLKLHSCSSPISANSKPTQSEYTDLKEMNSSYPSSPSSNSRSASSSALQLTTRPNLLRIYDTLNLWQTNATHLYPLISQSTAPLSSPSSANADLLSVVVGTLESTSAGSRTVLPPNTNEQQNTCPGYVPTSEVAEQRYLSNGCFSNSLPFNSPYGVCPLTQNISQKVPTFFPSSEAGSVATFSDCHKLSESVSKPLISNVTQARFVSNSSSEGRWTNGFNQIDMKHTISGSPVGPYKANKSAQLINGLAGSSALSKTSNEKLHGTDNQLGSEESSVTTMSPGQAFDLSVSSHSSNGISLQTNPLEMMVESIVNKLPDGTQPLATQTNTVMNLNAPFRMKLELLGHDNNEDATIDVLKQQYENPSVSGTPKPTVRANRNGIEVRTEKTTHIKRPMNAFMIWARDERRKILKACPDMHNSNISKFLGAKWKAMSAEAKQPYYEEQTRLSRLHMEEHPAYRYRPRPKRTCIVDGRKLRISEYKELMRSRGDMARRQWIGPPDEEAQKIVEDILEAPIQTSTPDRTRLRFIGQSVSSPHPQNQISSISTTKQESPPLSSGNTSWSEDSDVKRSHLISHTSTSDGQSHTDRPHSNFSACVSQKSTET</sequence>
<evidence type="ECO:0000259" key="7">
    <source>
        <dbReference type="PROSITE" id="PS50118"/>
    </source>
</evidence>
<dbReference type="AlphaFoldDB" id="A0A8J4TIY1"/>
<dbReference type="OrthoDB" id="6247875at2759"/>
<keyword evidence="4 5" id="KW-0539">Nucleus</keyword>
<feature type="compositionally biased region" description="Polar residues" evidence="6">
    <location>
        <begin position="532"/>
        <end position="547"/>
    </location>
</feature>
<dbReference type="InterPro" id="IPR051356">
    <property type="entry name" value="SOX/SOX-like_TF"/>
</dbReference>
<evidence type="ECO:0000313" key="8">
    <source>
        <dbReference type="EMBL" id="KAF5403422.1"/>
    </source>
</evidence>